<name>A0A173Z0U7_9FIRM</name>
<dbReference type="Proteomes" id="UP000095544">
    <property type="component" value="Unassembled WGS sequence"/>
</dbReference>
<feature type="domain" description="HTH cro/C1-type" evidence="1">
    <location>
        <begin position="19"/>
        <end position="74"/>
    </location>
</feature>
<dbReference type="Gene3D" id="1.10.260.40">
    <property type="entry name" value="lambda repressor-like DNA-binding domains"/>
    <property type="match status" value="1"/>
</dbReference>
<evidence type="ECO:0000313" key="3">
    <source>
        <dbReference type="Proteomes" id="UP000095544"/>
    </source>
</evidence>
<dbReference type="SUPFAM" id="SSF47413">
    <property type="entry name" value="lambda repressor-like DNA-binding domains"/>
    <property type="match status" value="1"/>
</dbReference>
<dbReference type="GO" id="GO:0003677">
    <property type="term" value="F:DNA binding"/>
    <property type="evidence" value="ECO:0007669"/>
    <property type="project" value="InterPro"/>
</dbReference>
<dbReference type="InterPro" id="IPR010982">
    <property type="entry name" value="Lambda_DNA-bd_dom_sf"/>
</dbReference>
<reference evidence="2 3" key="1">
    <citation type="submission" date="2015-09" db="EMBL/GenBank/DDBJ databases">
        <authorList>
            <consortium name="Pathogen Informatics"/>
        </authorList>
    </citation>
    <scope>NUCLEOTIDE SEQUENCE [LARGE SCALE GENOMIC DNA]</scope>
    <source>
        <strain evidence="2 3">2789STDY5834876</strain>
    </source>
</reference>
<dbReference type="STRING" id="39482.ERS852491_00246"/>
<evidence type="ECO:0000259" key="1">
    <source>
        <dbReference type="PROSITE" id="PS50943"/>
    </source>
</evidence>
<dbReference type="AlphaFoldDB" id="A0A173Z0U7"/>
<dbReference type="EMBL" id="CYZU01000002">
    <property type="protein sequence ID" value="CUN69363.1"/>
    <property type="molecule type" value="Genomic_DNA"/>
</dbReference>
<dbReference type="InterPro" id="IPR001387">
    <property type="entry name" value="Cro/C1-type_HTH"/>
</dbReference>
<dbReference type="PROSITE" id="PS50943">
    <property type="entry name" value="HTH_CROC1"/>
    <property type="match status" value="1"/>
</dbReference>
<sequence length="177" mass="20443">MVSIEFGTVETGKSMSEILKDALEAKNYSQREFAKMMGWTPQNFNQRLKKNSFSAEEWRKMAYMLGYEVRMVELESGIEFEGRRKGHGRRVKQVINGVLYDTYKADALCSDFFQDGEHEYTDGMAFELYVDSFGRFFVARYVEWENGTDSITTVGKKEAGKLYKKFGDGTLPEAMFI</sequence>
<gene>
    <name evidence="2" type="ORF">ERS852491_00246</name>
</gene>
<organism evidence="2 3">
    <name type="scientific">Faecalicatena contorta</name>
    <dbReference type="NCBI Taxonomy" id="39482"/>
    <lineage>
        <taxon>Bacteria</taxon>
        <taxon>Bacillati</taxon>
        <taxon>Bacillota</taxon>
        <taxon>Clostridia</taxon>
        <taxon>Lachnospirales</taxon>
        <taxon>Lachnospiraceae</taxon>
        <taxon>Faecalicatena</taxon>
    </lineage>
</organism>
<protein>
    <recommendedName>
        <fullName evidence="1">HTH cro/C1-type domain-containing protein</fullName>
    </recommendedName>
</protein>
<accession>A0A173Z0U7</accession>
<dbReference type="CDD" id="cd00093">
    <property type="entry name" value="HTH_XRE"/>
    <property type="match status" value="1"/>
</dbReference>
<proteinExistence type="predicted"/>
<evidence type="ECO:0000313" key="2">
    <source>
        <dbReference type="EMBL" id="CUN69363.1"/>
    </source>
</evidence>
<dbReference type="RefSeq" id="WP_055150174.1">
    <property type="nucleotide sequence ID" value="NZ_CYZU01000002.1"/>
</dbReference>
<dbReference type="OrthoDB" id="1653613at2"/>